<feature type="region of interest" description="Disordered" evidence="2">
    <location>
        <begin position="103"/>
        <end position="167"/>
    </location>
</feature>
<protein>
    <submittedName>
        <fullName evidence="3">Uncharacterized protein</fullName>
    </submittedName>
</protein>
<evidence type="ECO:0000313" key="4">
    <source>
        <dbReference type="Proteomes" id="UP001497623"/>
    </source>
</evidence>
<keyword evidence="4" id="KW-1185">Reference proteome</keyword>
<organism evidence="3 4">
    <name type="scientific">Meganyctiphanes norvegica</name>
    <name type="common">Northern krill</name>
    <name type="synonym">Thysanopoda norvegica</name>
    <dbReference type="NCBI Taxonomy" id="48144"/>
    <lineage>
        <taxon>Eukaryota</taxon>
        <taxon>Metazoa</taxon>
        <taxon>Ecdysozoa</taxon>
        <taxon>Arthropoda</taxon>
        <taxon>Crustacea</taxon>
        <taxon>Multicrustacea</taxon>
        <taxon>Malacostraca</taxon>
        <taxon>Eumalacostraca</taxon>
        <taxon>Eucarida</taxon>
        <taxon>Euphausiacea</taxon>
        <taxon>Euphausiidae</taxon>
        <taxon>Meganyctiphanes</taxon>
    </lineage>
</organism>
<dbReference type="EMBL" id="CAXKWB010018396">
    <property type="protein sequence ID" value="CAL4120860.1"/>
    <property type="molecule type" value="Genomic_DNA"/>
</dbReference>
<feature type="compositionally biased region" description="Basic residues" evidence="2">
    <location>
        <begin position="1906"/>
        <end position="1915"/>
    </location>
</feature>
<proteinExistence type="predicted"/>
<feature type="region of interest" description="Disordered" evidence="2">
    <location>
        <begin position="1903"/>
        <end position="1922"/>
    </location>
</feature>
<gene>
    <name evidence="3" type="ORF">MNOR_LOCUS22145</name>
</gene>
<dbReference type="Proteomes" id="UP001497623">
    <property type="component" value="Unassembled WGS sequence"/>
</dbReference>
<feature type="region of interest" description="Disordered" evidence="2">
    <location>
        <begin position="2349"/>
        <end position="2369"/>
    </location>
</feature>
<evidence type="ECO:0000313" key="3">
    <source>
        <dbReference type="EMBL" id="CAL4120860.1"/>
    </source>
</evidence>
<feature type="coiled-coil region" evidence="1">
    <location>
        <begin position="1770"/>
        <end position="1822"/>
    </location>
</feature>
<keyword evidence="1" id="KW-0175">Coiled coil</keyword>
<feature type="region of interest" description="Disordered" evidence="2">
    <location>
        <begin position="1"/>
        <end position="26"/>
    </location>
</feature>
<feature type="compositionally biased region" description="Polar residues" evidence="2">
    <location>
        <begin position="103"/>
        <end position="134"/>
    </location>
</feature>
<evidence type="ECO:0000256" key="1">
    <source>
        <dbReference type="SAM" id="Coils"/>
    </source>
</evidence>
<reference evidence="3 4" key="1">
    <citation type="submission" date="2024-05" db="EMBL/GenBank/DDBJ databases">
        <authorList>
            <person name="Wallberg A."/>
        </authorList>
    </citation>
    <scope>NUCLEOTIDE SEQUENCE [LARGE SCALE GENOMIC DNA]</scope>
</reference>
<name>A0AAV2R8J2_MEGNR</name>
<evidence type="ECO:0000256" key="2">
    <source>
        <dbReference type="SAM" id="MobiDB-lite"/>
    </source>
</evidence>
<sequence>MSTQIDNIKGQNNIEKSFEVPQSNNNNYEEGISHRSEIIDRPKKIQTSITAKGINALLQCFKHDKDANKLVCIFCLESFNSGPKTLLVLAWHMNLNHLSELSKDSNTMKTPIPQSSPDNNLSELSMDSNTMKTPTPQPTPGNHLSGLSKDSNTMKIPTPQPSPDTTQGINYKQIQEVNSEELISSSTPGVVREVNSIQNVPSNTPNFPTTMQDLTSSNNNFLNPFQPAVSSRQNNDSQWQESILANYIYQRQMLQNVPPQSYIYQQHPHFQNPFYRDMFQNVSNKSNQTHFLSHTPTEINSLEYTSSKIPSEISKVPDCHQPPPLQQNNNSEAEENISEQQLISDNRSYIEQYEKFYSNTKYREIEQLIQQKQQKNLELKQFKQLLQQNQQNQHQYKNQQPLLVQNEKPNLHRKESSFNVTHSGILEKQQNSASIMMQNRSYHLPYVIPPPPIQHPDYSIHRDTSQSISHNDLSYYYGQDYNHQEISDSSQHAAVSQLSSDTLLNYLLSVQTDNGLICYTCQKVVKPRNAFAHLYFGPVKCLNCEKMLSCLEPIGIEKKSCDHKQVEFIYTNPLIFLVRFLVSRHNSCNDIFVEYLKKLIPVCKFNPWRDQFQKLIISIKITTQAIITAKKNKYSKVQFKPNGIFWTGNDENVRLFNLLNDNETLSLVKVYQEITHHIIDKKLQNALGLNALIDNNLESSKLHEKVNKYDYKNLKPYNKDQTVDSVENTAEVDVYNSDEERPLQIVEDDDQVGNEKKKEKGIQNKVNKTHYSNKDQMKKYERTDRNSWIQGIQSAIKEKIDSNTDLKKKEVNLITSNEKNILNANIIVQKILSANSKYPINVEDSFHRESQVHHNKDGENGFVIKTLNKRCEKSNHSTVHNDNSKSKNCIKNNKEDILIRELSVLQNTQNENLHKEKNLKKSYTYEMVKKSANNISINKVDLKQRNSNEELIQIKSTEQNSNKKAIKLNSVEKESYIQLENKSVYTKENKIQCTQEENCDDTSKLVFDSHDKISEEENMRKSKTEPLKTTEYQKEGNNKVIDYQAMIKEHLILRNDSRLINSGQNASGSNEVLRKNYVKANLDINADSSRQGDNPKSQDVISENIQKMQMVKIGTGSINLENIKNKAKNKIAITEKHIGCVKSSTKDIEPNLQKYNSNLNSIEENPNILIIHNNNLKLNETTGSISIEKEKSIPRDEPSSKRGDISVIFETDLERNELHENDKLFNELKLIDDHKSKQISSKFTYKLHCLRDDNIKNGSTEHPNLCYTNTASKGYEQIFCQNTAEKSKKDIYLMNENETNSKCNSKIERKIKPSSNKGSESSSRNIQIFSKKKCRINKRKNRHIGKSFKYNIRLNHKHHKSKILSSKLEESKENNKKIKLLKSVFSTSSRRNSDICTKNVSTSKNKNISNLQKDDTTKKPPVAIQKLITLKNHVQYRMDEIEGELENIVCNRDKIHRKNEFVKICLGNDEYNSNKCSNLGVFDNLQKETIQKEETLLDDKHNKPEQSITKQIFEEFSNNIKCVQPAEEKNIKTAFCFKSDNHKNILDEINDETRNIEDNNIAEEPHTVNRMYKWKIEDINKISKKIHDAKERIQTQMEILHGYMEDSIQCNEEIIQFQEAAQVSQYNEREENNSNVTEKDLNTKYDQIYIANTTEKYNKKAYNNPLVKDQTDIFQNNDTNSSKICKNTFKFESSKEGIEDDVQSQKLSNIFIKQFNKTISEIEKTREHIQQQMNCEYEEQRLPDNCTNFGECKFNMINFKSEGDHSQIVVNVILKEIKKVRKQLKEQRNNVVNAYDTIFKAREKLHSQIKMMQLDLNKVQSEKEKSLDFNENIKKIVNTADPKNETCIKMNFKQNEDRVNGNHVEKYSKEKICSTADYLEKNIDVVANTECHMRVTDSRDLNESKKNKHYTNSHGKKNEINDLTSQISGSIENYSKICTHKNNSDKIEGEIEKTLSTDSDRIEGEIERKKLAASCIENSGDQNMNDKDVDPHVAFVDNNKCETINSKIKDTYDSFQICIDFEKSANYENVKIDNFIGDNVSKQSHVTKTQTGLETSIQTCTEKQFQGQNHSGINRLLKNSDINHINKEKQEVTSLEDQNKNIENYNKDNSSTDFGTFTEHFSCTDTASNLNDKEITKDLQHKRKKRKLPPLRSIYEMNSGFKRLKKEYQNNSNITESVLCDLNGITKHSSCSSSIEDIICTQKVFANNNSTCNIETLEGKFPLSFTEEVSIKDEELIIKNEDEGQDFNIDVNKEDFQSNKDHFDLIKEKPVPEKYKTIKDTVPEVKEEKNLKDNVNSTDSNCYVSSKVVKRCPVCRHKINLTCDNDNQMLTTVCSCGLTIYVLLDPDDEDKPVKRYPKRMKRENNKNKN</sequence>
<comment type="caution">
    <text evidence="3">The sequence shown here is derived from an EMBL/GenBank/DDBJ whole genome shotgun (WGS) entry which is preliminary data.</text>
</comment>
<feature type="coiled-coil region" evidence="1">
    <location>
        <begin position="365"/>
        <end position="399"/>
    </location>
</feature>
<accession>A0AAV2R8J2</accession>